<gene>
    <name evidence="8" type="ORF">NLI96_g10946</name>
</gene>
<reference evidence="8" key="1">
    <citation type="submission" date="2022-07" db="EMBL/GenBank/DDBJ databases">
        <title>Genome Sequence of Physisporinus lineatus.</title>
        <authorList>
            <person name="Buettner E."/>
        </authorList>
    </citation>
    <scope>NUCLEOTIDE SEQUENCE</scope>
    <source>
        <strain evidence="8">VT162</strain>
    </source>
</reference>
<organism evidence="8 9">
    <name type="scientific">Meripilus lineatus</name>
    <dbReference type="NCBI Taxonomy" id="2056292"/>
    <lineage>
        <taxon>Eukaryota</taxon>
        <taxon>Fungi</taxon>
        <taxon>Dikarya</taxon>
        <taxon>Basidiomycota</taxon>
        <taxon>Agaricomycotina</taxon>
        <taxon>Agaricomycetes</taxon>
        <taxon>Polyporales</taxon>
        <taxon>Meripilaceae</taxon>
        <taxon>Meripilus</taxon>
    </lineage>
</organism>
<dbReference type="InterPro" id="IPR049127">
    <property type="entry name" value="TECR-like_N"/>
</dbReference>
<dbReference type="InterPro" id="IPR000626">
    <property type="entry name" value="Ubiquitin-like_dom"/>
</dbReference>
<name>A0AAD5Y8U6_9APHY</name>
<sequence length="199" mass="22253">MVSVSVSAVGRPIALAKDLPTTLEFPGKAAENVTISDLKQALAAKFPKFYPSRQKLTLKGEKKALTDEATLKDAGIVDGDELSAKDLGPQASWTTVFVVEYIGPLIIHPLVYHFPNIFYGGPVQHSLLQRYVYAMVMLHFLKREYETLFVHRFSHGTMPFAYIFRKFVISAEPVCHSNPKTESALHPALHITIFWVVLP</sequence>
<dbReference type="GO" id="GO:0016491">
    <property type="term" value="F:oxidoreductase activity"/>
    <property type="evidence" value="ECO:0007669"/>
    <property type="project" value="UniProtKB-KW"/>
</dbReference>
<dbReference type="PANTHER" id="PTHR10556">
    <property type="entry name" value="3-OXO-5-ALPHA-STEROID 4-DEHYDROGENASE"/>
    <property type="match status" value="1"/>
</dbReference>
<dbReference type="GO" id="GO:0005783">
    <property type="term" value="C:endoplasmic reticulum"/>
    <property type="evidence" value="ECO:0007669"/>
    <property type="project" value="UniProtKB-SubCell"/>
</dbReference>
<dbReference type="SUPFAM" id="SSF54236">
    <property type="entry name" value="Ubiquitin-like"/>
    <property type="match status" value="1"/>
</dbReference>
<accession>A0AAD5Y8U6</accession>
<dbReference type="Pfam" id="PF21696">
    <property type="entry name" value="TECR_N"/>
    <property type="match status" value="1"/>
</dbReference>
<dbReference type="CDD" id="cd01801">
    <property type="entry name" value="Ubl_TECR_like"/>
    <property type="match status" value="1"/>
</dbReference>
<evidence type="ECO:0000313" key="9">
    <source>
        <dbReference type="Proteomes" id="UP001212997"/>
    </source>
</evidence>
<dbReference type="InterPro" id="IPR029071">
    <property type="entry name" value="Ubiquitin-like_domsf"/>
</dbReference>
<dbReference type="Gene3D" id="3.10.20.90">
    <property type="entry name" value="Phosphatidylinositol 3-kinase Catalytic Subunit, Chain A, domain 1"/>
    <property type="match status" value="1"/>
</dbReference>
<evidence type="ECO:0000256" key="5">
    <source>
        <dbReference type="ARBA" id="ARBA00023002"/>
    </source>
</evidence>
<proteinExistence type="predicted"/>
<dbReference type="AlphaFoldDB" id="A0AAD5Y8U6"/>
<keyword evidence="4" id="KW-0256">Endoplasmic reticulum</keyword>
<evidence type="ECO:0000256" key="4">
    <source>
        <dbReference type="ARBA" id="ARBA00022824"/>
    </source>
</evidence>
<feature type="domain" description="Ubiquitin-like" evidence="7">
    <location>
        <begin position="34"/>
        <end position="82"/>
    </location>
</feature>
<keyword evidence="5" id="KW-0560">Oxidoreductase</keyword>
<keyword evidence="3" id="KW-0444">Lipid biosynthesis</keyword>
<evidence type="ECO:0000256" key="1">
    <source>
        <dbReference type="ARBA" id="ARBA00004127"/>
    </source>
</evidence>
<dbReference type="InterPro" id="IPR039357">
    <property type="entry name" value="SRD5A/TECR"/>
</dbReference>
<keyword evidence="9" id="KW-1185">Reference proteome</keyword>
<comment type="subcellular location">
    <subcellularLocation>
        <location evidence="1">Endomembrane system</location>
        <topology evidence="1">Multi-pass membrane protein</topology>
    </subcellularLocation>
    <subcellularLocation>
        <location evidence="2">Endoplasmic reticulum</location>
    </subcellularLocation>
</comment>
<evidence type="ECO:0000259" key="7">
    <source>
        <dbReference type="PROSITE" id="PS50053"/>
    </source>
</evidence>
<dbReference type="PROSITE" id="PS50053">
    <property type="entry name" value="UBIQUITIN_2"/>
    <property type="match status" value="1"/>
</dbReference>
<evidence type="ECO:0000256" key="3">
    <source>
        <dbReference type="ARBA" id="ARBA00022516"/>
    </source>
</evidence>
<dbReference type="Proteomes" id="UP001212997">
    <property type="component" value="Unassembled WGS sequence"/>
</dbReference>
<protein>
    <recommendedName>
        <fullName evidence="7">Ubiquitin-like domain-containing protein</fullName>
    </recommendedName>
</protein>
<comment type="caution">
    <text evidence="8">The sequence shown here is derived from an EMBL/GenBank/DDBJ whole genome shotgun (WGS) entry which is preliminary data.</text>
</comment>
<evidence type="ECO:0000256" key="6">
    <source>
        <dbReference type="ARBA" id="ARBA00023098"/>
    </source>
</evidence>
<dbReference type="PANTHER" id="PTHR10556:SF28">
    <property type="entry name" value="VERY-LONG-CHAIN ENOYL-COA REDUCTASE"/>
    <property type="match status" value="1"/>
</dbReference>
<evidence type="ECO:0000313" key="8">
    <source>
        <dbReference type="EMBL" id="KAJ3476755.1"/>
    </source>
</evidence>
<dbReference type="EMBL" id="JANAWD010000671">
    <property type="protein sequence ID" value="KAJ3476755.1"/>
    <property type="molecule type" value="Genomic_DNA"/>
</dbReference>
<evidence type="ECO:0000256" key="2">
    <source>
        <dbReference type="ARBA" id="ARBA00004240"/>
    </source>
</evidence>
<dbReference type="GO" id="GO:0042761">
    <property type="term" value="P:very long-chain fatty acid biosynthetic process"/>
    <property type="evidence" value="ECO:0007669"/>
    <property type="project" value="TreeGrafter"/>
</dbReference>
<keyword evidence="6" id="KW-0443">Lipid metabolism</keyword>